<evidence type="ECO:0000313" key="1">
    <source>
        <dbReference type="EMBL" id="CAD8264226.1"/>
    </source>
</evidence>
<gene>
    <name evidence="1" type="ORF">PPYR1160_LOCUS13729</name>
</gene>
<name>A0A7R9UGI5_9STRA</name>
<organism evidence="1">
    <name type="scientific">Pinguiococcus pyrenoidosus</name>
    <dbReference type="NCBI Taxonomy" id="172671"/>
    <lineage>
        <taxon>Eukaryota</taxon>
        <taxon>Sar</taxon>
        <taxon>Stramenopiles</taxon>
        <taxon>Ochrophyta</taxon>
        <taxon>Pinguiophyceae</taxon>
        <taxon>Pinguiochrysidales</taxon>
        <taxon>Pinguiochrysidaceae</taxon>
        <taxon>Pinguiococcus</taxon>
    </lineage>
</organism>
<proteinExistence type="predicted"/>
<accession>A0A7R9UGI5</accession>
<sequence>MGACISQVKATINVFPRIQWEPEAAPDKFFELTDDEIGEKCCNLSLVDGECEADWERRLRDHPRLKTMWHPCLCIAVLYPNLFFALDVKLKSDMKFVKSLLVELKERHTLPVFDHGKLVDHEVLAMGLVELLGEDMDTAIALGRIYIPEKLLNSVDFALAVFDIWPDGYPYLQLFGQDPCGDEDVVMKACIACIQNFDFATADLRNDQWFRTDVIRAHNEANATSPAV</sequence>
<dbReference type="EMBL" id="HBEA01018070">
    <property type="protein sequence ID" value="CAD8264226.1"/>
    <property type="molecule type" value="Transcribed_RNA"/>
</dbReference>
<dbReference type="AlphaFoldDB" id="A0A7R9UGI5"/>
<protein>
    <submittedName>
        <fullName evidence="1">Uncharacterized protein</fullName>
    </submittedName>
</protein>
<reference evidence="1" key="1">
    <citation type="submission" date="2021-01" db="EMBL/GenBank/DDBJ databases">
        <authorList>
            <person name="Corre E."/>
            <person name="Pelletier E."/>
            <person name="Niang G."/>
            <person name="Scheremetjew M."/>
            <person name="Finn R."/>
            <person name="Kale V."/>
            <person name="Holt S."/>
            <person name="Cochrane G."/>
            <person name="Meng A."/>
            <person name="Brown T."/>
            <person name="Cohen L."/>
        </authorList>
    </citation>
    <scope>NUCLEOTIDE SEQUENCE</scope>
    <source>
        <strain evidence="1">CCMP2078</strain>
    </source>
</reference>